<keyword evidence="2 5" id="KW-0812">Transmembrane</keyword>
<feature type="transmembrane region" description="Helical" evidence="5">
    <location>
        <begin position="61"/>
        <end position="83"/>
    </location>
</feature>
<dbReference type="AlphaFoldDB" id="A0A060R833"/>
<protein>
    <submittedName>
        <fullName evidence="7">Small-conductance mechanosensitive channel</fullName>
    </submittedName>
</protein>
<feature type="transmembrane region" description="Helical" evidence="5">
    <location>
        <begin position="183"/>
        <end position="204"/>
    </location>
</feature>
<evidence type="ECO:0000313" key="7">
    <source>
        <dbReference type="EMBL" id="CDN31507.1"/>
    </source>
</evidence>
<dbReference type="PANTHER" id="PTHR30414:SF0">
    <property type="entry name" value="MINICONDUCTANCE MECHANOSENSITIVE CHANNEL YBDG"/>
    <property type="match status" value="1"/>
</dbReference>
<sequence>MAYFLNFLSSTSEVIDSVSKTFTTAARDIAQAAASKEKFWLINDFNKILTDHGVGERIADLLAFVAACGVLTVIVWFIDRILVKISLAKIKRWVSRTNSDIDDVFFEHKFFHRLLQLVPLVVLLYLANIIFAGFSAGMILLVNLLVKSIIIFGILLVVYSLLDVWNELHSRRPLSNQKYIKGYIQVAKIVFGFIAGILIISTLAQKELSTLLIGLGTAAALFSLVFKDTILGFVASIQLSAQDMVRIGDWISMPSKNADGTVIEINVNSVKVQNWDNTVTMIPIYSMVSESFTNWRAMEQSGGRRFTRNFHVNIESVKFADAKFLDRIREDVAVENHYQEMVELARQSSCGETMTNLALFRAHIELFVKTIPEINENLPLFVRYTPEITDKGIGIEIYAFSYKKTATELDPILRMIVEYVVASTRIFEIVLFQSPTGEDFRKVL</sequence>
<keyword evidence="3 5" id="KW-1133">Transmembrane helix</keyword>
<feature type="domain" description="Mechanosensitive ion channel MscS" evidence="6">
    <location>
        <begin position="228"/>
        <end position="296"/>
    </location>
</feature>
<evidence type="ECO:0000259" key="6">
    <source>
        <dbReference type="Pfam" id="PF00924"/>
    </source>
</evidence>
<evidence type="ECO:0000256" key="3">
    <source>
        <dbReference type="ARBA" id="ARBA00022989"/>
    </source>
</evidence>
<dbReference type="OrthoDB" id="9775207at2"/>
<dbReference type="PATRIC" id="fig|1433126.3.peg.1405"/>
<dbReference type="GO" id="GO:0071470">
    <property type="term" value="P:cellular response to osmotic stress"/>
    <property type="evidence" value="ECO:0007669"/>
    <property type="project" value="InterPro"/>
</dbReference>
<dbReference type="STRING" id="1433126.BN938_1420"/>
<gene>
    <name evidence="7" type="ORF">BN938_1420</name>
</gene>
<proteinExistence type="predicted"/>
<name>A0A060R833_9BACT</name>
<organism evidence="7 8">
    <name type="scientific">Mucinivorans hirudinis</name>
    <dbReference type="NCBI Taxonomy" id="1433126"/>
    <lineage>
        <taxon>Bacteria</taxon>
        <taxon>Pseudomonadati</taxon>
        <taxon>Bacteroidota</taxon>
        <taxon>Bacteroidia</taxon>
        <taxon>Bacteroidales</taxon>
        <taxon>Rikenellaceae</taxon>
        <taxon>Mucinivorans</taxon>
    </lineage>
</organism>
<dbReference type="Proteomes" id="UP000027616">
    <property type="component" value="Chromosome I"/>
</dbReference>
<dbReference type="InterPro" id="IPR030192">
    <property type="entry name" value="YbdG"/>
</dbReference>
<dbReference type="EMBL" id="HG934468">
    <property type="protein sequence ID" value="CDN31507.1"/>
    <property type="molecule type" value="Genomic_DNA"/>
</dbReference>
<dbReference type="eggNOG" id="COG0668">
    <property type="taxonomic scope" value="Bacteria"/>
</dbReference>
<dbReference type="KEGG" id="rbc:BN938_1420"/>
<evidence type="ECO:0000256" key="5">
    <source>
        <dbReference type="SAM" id="Phobius"/>
    </source>
</evidence>
<feature type="transmembrane region" description="Helical" evidence="5">
    <location>
        <begin position="140"/>
        <end position="162"/>
    </location>
</feature>
<dbReference type="Pfam" id="PF00924">
    <property type="entry name" value="MS_channel_2nd"/>
    <property type="match status" value="1"/>
</dbReference>
<accession>A0A060R833</accession>
<dbReference type="InterPro" id="IPR006685">
    <property type="entry name" value="MscS_channel_2nd"/>
</dbReference>
<dbReference type="GO" id="GO:0005886">
    <property type="term" value="C:plasma membrane"/>
    <property type="evidence" value="ECO:0007669"/>
    <property type="project" value="TreeGrafter"/>
</dbReference>
<keyword evidence="8" id="KW-1185">Reference proteome</keyword>
<dbReference type="PANTHER" id="PTHR30414">
    <property type="entry name" value="MINICONDUCTANCE MECHANOSENSITIVE CHANNEL YBDG"/>
    <property type="match status" value="1"/>
</dbReference>
<comment type="subcellular location">
    <subcellularLocation>
        <location evidence="1">Membrane</location>
    </subcellularLocation>
</comment>
<evidence type="ECO:0000256" key="2">
    <source>
        <dbReference type="ARBA" id="ARBA00022692"/>
    </source>
</evidence>
<evidence type="ECO:0000313" key="8">
    <source>
        <dbReference type="Proteomes" id="UP000027616"/>
    </source>
</evidence>
<dbReference type="Gene3D" id="2.30.30.60">
    <property type="match status" value="1"/>
</dbReference>
<dbReference type="SUPFAM" id="SSF50182">
    <property type="entry name" value="Sm-like ribonucleoproteins"/>
    <property type="match status" value="1"/>
</dbReference>
<reference evidence="7 8" key="1">
    <citation type="journal article" date="2015" name="Genome Announc.">
        <title>Complete Genome Sequence of the Novel Leech Symbiont Mucinivorans hirudinis M3T.</title>
        <authorList>
            <person name="Nelson M.C."/>
            <person name="Bomar L."/>
            <person name="Graf J."/>
        </authorList>
    </citation>
    <scope>NUCLEOTIDE SEQUENCE [LARGE SCALE GENOMIC DNA]</scope>
    <source>
        <strain evidence="8">M3</strain>
    </source>
</reference>
<dbReference type="HOGENOM" id="CLU_045354_1_0_10"/>
<dbReference type="InterPro" id="IPR023408">
    <property type="entry name" value="MscS_beta-dom_sf"/>
</dbReference>
<feature type="transmembrane region" description="Helical" evidence="5">
    <location>
        <begin position="114"/>
        <end position="134"/>
    </location>
</feature>
<dbReference type="GO" id="GO:0008381">
    <property type="term" value="F:mechanosensitive monoatomic ion channel activity"/>
    <property type="evidence" value="ECO:0007669"/>
    <property type="project" value="InterPro"/>
</dbReference>
<keyword evidence="4 5" id="KW-0472">Membrane</keyword>
<dbReference type="InterPro" id="IPR010920">
    <property type="entry name" value="LSM_dom_sf"/>
</dbReference>
<evidence type="ECO:0000256" key="4">
    <source>
        <dbReference type="ARBA" id="ARBA00023136"/>
    </source>
</evidence>
<feature type="transmembrane region" description="Helical" evidence="5">
    <location>
        <begin position="210"/>
        <end position="237"/>
    </location>
</feature>
<evidence type="ECO:0000256" key="1">
    <source>
        <dbReference type="ARBA" id="ARBA00004370"/>
    </source>
</evidence>